<reference evidence="2 3" key="1">
    <citation type="journal article" date="2014" name="BMC Genomics">
        <title>Comparative genomics of the major fungal agents of human and animal Sporotrichosis: Sporothrix schenckii and Sporothrix brasiliensis.</title>
        <authorList>
            <person name="Teixeira M.M."/>
            <person name="de Almeida L.G."/>
            <person name="Kubitschek-Barreira P."/>
            <person name="Alves F.L."/>
            <person name="Kioshima E.S."/>
            <person name="Abadio A.K."/>
            <person name="Fernandes L."/>
            <person name="Derengowski L.S."/>
            <person name="Ferreira K.S."/>
            <person name="Souza R.C."/>
            <person name="Ruiz J.C."/>
            <person name="de Andrade N.C."/>
            <person name="Paes H.C."/>
            <person name="Nicola A.M."/>
            <person name="Albuquerque P."/>
            <person name="Gerber A.L."/>
            <person name="Martins V.P."/>
            <person name="Peconick L.D."/>
            <person name="Neto A.V."/>
            <person name="Chaucanez C.B."/>
            <person name="Silva P.A."/>
            <person name="Cunha O.L."/>
            <person name="de Oliveira F.F."/>
            <person name="dos Santos T.C."/>
            <person name="Barros A.L."/>
            <person name="Soares M.A."/>
            <person name="de Oliveira L.M."/>
            <person name="Marini M.M."/>
            <person name="Villalobos-Duno H."/>
            <person name="Cunha M.M."/>
            <person name="de Hoog S."/>
            <person name="da Silveira J.F."/>
            <person name="Henrissat B."/>
            <person name="Nino-Vega G.A."/>
            <person name="Cisalpino P.S."/>
            <person name="Mora-Montes H.M."/>
            <person name="Almeida S.R."/>
            <person name="Stajich J.E."/>
            <person name="Lopes-Bezerra L.M."/>
            <person name="Vasconcelos A.T."/>
            <person name="Felipe M.S."/>
        </authorList>
    </citation>
    <scope>NUCLEOTIDE SEQUENCE [LARGE SCALE GENOMIC DNA]</scope>
    <source>
        <strain evidence="2 3">1099-18</strain>
    </source>
</reference>
<dbReference type="OrthoDB" id="10674232at2759"/>
<name>A0A0F2M298_SPOSC</name>
<dbReference type="AlphaFoldDB" id="A0A0F2M298"/>
<dbReference type="Proteomes" id="UP000033710">
    <property type="component" value="Unassembled WGS sequence"/>
</dbReference>
<gene>
    <name evidence="2" type="ORF">SPSK_04732</name>
</gene>
<dbReference type="VEuPathDB" id="FungiDB:SPSK_04732"/>
<comment type="caution">
    <text evidence="2">The sequence shown here is derived from an EMBL/GenBank/DDBJ whole genome shotgun (WGS) entry which is preliminary data.</text>
</comment>
<proteinExistence type="predicted"/>
<keyword evidence="1" id="KW-0812">Transmembrane</keyword>
<evidence type="ECO:0000256" key="1">
    <source>
        <dbReference type="SAM" id="Phobius"/>
    </source>
</evidence>
<organism evidence="2 3">
    <name type="scientific">Sporothrix schenckii 1099-18</name>
    <dbReference type="NCBI Taxonomy" id="1397361"/>
    <lineage>
        <taxon>Eukaryota</taxon>
        <taxon>Fungi</taxon>
        <taxon>Dikarya</taxon>
        <taxon>Ascomycota</taxon>
        <taxon>Pezizomycotina</taxon>
        <taxon>Sordariomycetes</taxon>
        <taxon>Sordariomycetidae</taxon>
        <taxon>Ophiostomatales</taxon>
        <taxon>Ophiostomataceae</taxon>
        <taxon>Sporothrix</taxon>
    </lineage>
</organism>
<dbReference type="GeneID" id="27666805"/>
<keyword evidence="1" id="KW-0472">Membrane</keyword>
<dbReference type="KEGG" id="ssck:SPSK_04732"/>
<dbReference type="RefSeq" id="XP_016586514.1">
    <property type="nucleotide sequence ID" value="XM_016731528.1"/>
</dbReference>
<protein>
    <submittedName>
        <fullName evidence="2">Uncharacterized protein</fullName>
    </submittedName>
</protein>
<feature type="transmembrane region" description="Helical" evidence="1">
    <location>
        <begin position="37"/>
        <end position="60"/>
    </location>
</feature>
<evidence type="ECO:0000313" key="2">
    <source>
        <dbReference type="EMBL" id="KJR83838.1"/>
    </source>
</evidence>
<reference evidence="2 3" key="2">
    <citation type="journal article" date="2015" name="Eukaryot. Cell">
        <title>Asexual propagation of a virulent clone complex in a human and feline outbreak of sporotrichosis.</title>
        <authorList>
            <person name="Teixeira Mde M."/>
            <person name="Rodrigues A.M."/>
            <person name="Tsui C.K."/>
            <person name="de Almeida L.G."/>
            <person name="Van Diepeningen A.D."/>
            <person name="van den Ende B.G."/>
            <person name="Fernandes G.F."/>
            <person name="Kano R."/>
            <person name="Hamelin R.C."/>
            <person name="Lopes-Bezerra L.M."/>
            <person name="Vasconcelos A.T."/>
            <person name="de Hoog S."/>
            <person name="de Camargo Z.P."/>
            <person name="Felipe M.S."/>
        </authorList>
    </citation>
    <scope>NUCLEOTIDE SEQUENCE [LARGE SCALE GENOMIC DNA]</scope>
    <source>
        <strain evidence="2 3">1099-18</strain>
    </source>
</reference>
<sequence>MFQFLASAILCCVSLCLLLWWIWVLLTFCVVMTLLGLGTVLVLIMNPPLFLVFLAVGFVINYRYPSLFMDNEQTADVFHSDECDCCNM</sequence>
<dbReference type="EMBL" id="AXCR01000009">
    <property type="protein sequence ID" value="KJR83838.1"/>
    <property type="molecule type" value="Genomic_DNA"/>
</dbReference>
<keyword evidence="1" id="KW-1133">Transmembrane helix</keyword>
<accession>A0A0F2M298</accession>
<evidence type="ECO:0000313" key="3">
    <source>
        <dbReference type="Proteomes" id="UP000033710"/>
    </source>
</evidence>